<protein>
    <recommendedName>
        <fullName evidence="3">Alkylhydroperoxidase family enzyme, contains CxxC motif</fullName>
    </recommendedName>
</protein>
<name>A0ABP7AI96_9ACTN</name>
<dbReference type="PANTHER" id="PTHR35446">
    <property type="entry name" value="SI:CH211-175M2.5"/>
    <property type="match status" value="1"/>
</dbReference>
<dbReference type="PANTHER" id="PTHR35446:SF2">
    <property type="entry name" value="CARBOXYMUCONOLACTONE DECARBOXYLASE-LIKE DOMAIN-CONTAINING PROTEIN"/>
    <property type="match status" value="1"/>
</dbReference>
<dbReference type="EMBL" id="BAABAB010000031">
    <property type="protein sequence ID" value="GAA3633292.1"/>
    <property type="molecule type" value="Genomic_DNA"/>
</dbReference>
<comment type="caution">
    <text evidence="1">The sequence shown here is derived from an EMBL/GenBank/DDBJ whole genome shotgun (WGS) entry which is preliminary data.</text>
</comment>
<organism evidence="1 2">
    <name type="scientific">Microlunatus ginsengisoli</name>
    <dbReference type="NCBI Taxonomy" id="363863"/>
    <lineage>
        <taxon>Bacteria</taxon>
        <taxon>Bacillati</taxon>
        <taxon>Actinomycetota</taxon>
        <taxon>Actinomycetes</taxon>
        <taxon>Propionibacteriales</taxon>
        <taxon>Propionibacteriaceae</taxon>
        <taxon>Microlunatus</taxon>
    </lineage>
</organism>
<proteinExistence type="predicted"/>
<dbReference type="SUPFAM" id="SSF69118">
    <property type="entry name" value="AhpD-like"/>
    <property type="match status" value="1"/>
</dbReference>
<sequence>MSTAAPVAPAGFLADPVIDDQVRQMYDSDRELQGYVANLTRVWAHSPEALALLSYVLKRATEAAGIEPGQRALLVTATASALGDSYCSMAWGRKLAATSGADRAARVVAGADDGLDHRDRALAAWARRVVRDPSGTTADHVDALRAVGFDDPQIFAVTLFVALRIAFSTVNDALGAAPDVELAAMVPAELLAAVSFGRRPG</sequence>
<evidence type="ECO:0008006" key="3">
    <source>
        <dbReference type="Google" id="ProtNLM"/>
    </source>
</evidence>
<accession>A0ABP7AI96</accession>
<dbReference type="RefSeq" id="WP_344807874.1">
    <property type="nucleotide sequence ID" value="NZ_BAABAB010000031.1"/>
</dbReference>
<evidence type="ECO:0000313" key="2">
    <source>
        <dbReference type="Proteomes" id="UP001501490"/>
    </source>
</evidence>
<dbReference type="Gene3D" id="1.20.1290.10">
    <property type="entry name" value="AhpD-like"/>
    <property type="match status" value="1"/>
</dbReference>
<dbReference type="Proteomes" id="UP001501490">
    <property type="component" value="Unassembled WGS sequence"/>
</dbReference>
<reference evidence="2" key="1">
    <citation type="journal article" date="2019" name="Int. J. Syst. Evol. Microbiol.">
        <title>The Global Catalogue of Microorganisms (GCM) 10K type strain sequencing project: providing services to taxonomists for standard genome sequencing and annotation.</title>
        <authorList>
            <consortium name="The Broad Institute Genomics Platform"/>
            <consortium name="The Broad Institute Genome Sequencing Center for Infectious Disease"/>
            <person name="Wu L."/>
            <person name="Ma J."/>
        </authorList>
    </citation>
    <scope>NUCLEOTIDE SEQUENCE [LARGE SCALE GENOMIC DNA]</scope>
    <source>
        <strain evidence="2">JCM 16929</strain>
    </source>
</reference>
<dbReference type="InterPro" id="IPR029032">
    <property type="entry name" value="AhpD-like"/>
</dbReference>
<keyword evidence="2" id="KW-1185">Reference proteome</keyword>
<gene>
    <name evidence="1" type="ORF">GCM10022236_39860</name>
</gene>
<evidence type="ECO:0000313" key="1">
    <source>
        <dbReference type="EMBL" id="GAA3633292.1"/>
    </source>
</evidence>